<dbReference type="SUPFAM" id="SSF55729">
    <property type="entry name" value="Acyl-CoA N-acyltransferases (Nat)"/>
    <property type="match status" value="1"/>
</dbReference>
<protein>
    <submittedName>
        <fullName evidence="2">PEP-CTERM/exosortase system-associated acyltransferase</fullName>
    </submittedName>
</protein>
<accession>A0ABU3A1F3</accession>
<gene>
    <name evidence="2" type="ORF">RM573_09325</name>
</gene>
<feature type="transmembrane region" description="Helical" evidence="1">
    <location>
        <begin position="180"/>
        <end position="205"/>
    </location>
</feature>
<keyword evidence="3" id="KW-1185">Reference proteome</keyword>
<dbReference type="Pfam" id="PF13444">
    <property type="entry name" value="Acetyltransf_5"/>
    <property type="match status" value="1"/>
</dbReference>
<dbReference type="InterPro" id="IPR022484">
    <property type="entry name" value="PEP-CTERM/exosrtase_acylTfrase"/>
</dbReference>
<evidence type="ECO:0000313" key="2">
    <source>
        <dbReference type="EMBL" id="MDT0603794.1"/>
    </source>
</evidence>
<dbReference type="InterPro" id="IPR016181">
    <property type="entry name" value="Acyl_CoA_acyltransferase"/>
</dbReference>
<keyword evidence="2" id="KW-0012">Acyltransferase</keyword>
<dbReference type="EMBL" id="JAVRIF010000004">
    <property type="protein sequence ID" value="MDT0603794.1"/>
    <property type="molecule type" value="Genomic_DNA"/>
</dbReference>
<organism evidence="2 3">
    <name type="scientific">Thalassotalea castellviae</name>
    <dbReference type="NCBI Taxonomy" id="3075612"/>
    <lineage>
        <taxon>Bacteria</taxon>
        <taxon>Pseudomonadati</taxon>
        <taxon>Pseudomonadota</taxon>
        <taxon>Gammaproteobacteria</taxon>
        <taxon>Alteromonadales</taxon>
        <taxon>Colwelliaceae</taxon>
        <taxon>Thalassotalea</taxon>
    </lineage>
</organism>
<keyword evidence="1" id="KW-0812">Transmembrane</keyword>
<dbReference type="NCBIfam" id="TIGR03694">
    <property type="entry name" value="exosort_acyl"/>
    <property type="match status" value="1"/>
</dbReference>
<keyword evidence="1" id="KW-1133">Transmembrane helix</keyword>
<reference evidence="2 3" key="1">
    <citation type="submission" date="2023-09" db="EMBL/GenBank/DDBJ databases">
        <authorList>
            <person name="Rey-Velasco X."/>
        </authorList>
    </citation>
    <scope>NUCLEOTIDE SEQUENCE [LARGE SCALE GENOMIC DNA]</scope>
    <source>
        <strain evidence="2 3">W431</strain>
    </source>
</reference>
<keyword evidence="2" id="KW-0808">Transferase</keyword>
<evidence type="ECO:0000256" key="1">
    <source>
        <dbReference type="SAM" id="Phobius"/>
    </source>
</evidence>
<keyword evidence="1" id="KW-0472">Membrane</keyword>
<dbReference type="Proteomes" id="UP001266357">
    <property type="component" value="Unassembled WGS sequence"/>
</dbReference>
<evidence type="ECO:0000313" key="3">
    <source>
        <dbReference type="Proteomes" id="UP001266357"/>
    </source>
</evidence>
<comment type="caution">
    <text evidence="2">The sequence shown here is derived from an EMBL/GenBank/DDBJ whole genome shotgun (WGS) entry which is preliminary data.</text>
</comment>
<sequence>MGWTKKLLNTPMVGDVTKKLVSMKVNHDAKSIAEHFTKFLQPEVATTQALKDEVFKIRHNVYCEELAFEEIKEEGKEKDEFDDQSIFTMIKHKPSNVYTSCVRVVRAQNKNELLPIEKYCLASIQDESLHPKNFKRNEICEISRLAVKSDFRRRATDNFKGSAVGAISEVTYSETELRCFPFIAIGLYMAAATMAINTGINHVYVMMEPRLARSMKFVGIKFIQIGDAIEYHGKRAPYYINPNIFLENLTPGFSALYLSIREDICKQLPKSN</sequence>
<dbReference type="RefSeq" id="WP_311580688.1">
    <property type="nucleotide sequence ID" value="NZ_JAVRIF010000004.1"/>
</dbReference>
<proteinExistence type="predicted"/>
<dbReference type="GO" id="GO:0016746">
    <property type="term" value="F:acyltransferase activity"/>
    <property type="evidence" value="ECO:0007669"/>
    <property type="project" value="UniProtKB-KW"/>
</dbReference>
<name>A0ABU3A1F3_9GAMM</name>
<dbReference type="Gene3D" id="3.40.630.30">
    <property type="match status" value="1"/>
</dbReference>